<feature type="compositionally biased region" description="Polar residues" evidence="1">
    <location>
        <begin position="203"/>
        <end position="215"/>
    </location>
</feature>
<keyword evidence="2" id="KW-1133">Transmembrane helix</keyword>
<accession>A0A5C6CQH5</accession>
<evidence type="ECO:0000256" key="1">
    <source>
        <dbReference type="SAM" id="MobiDB-lite"/>
    </source>
</evidence>
<evidence type="ECO:0008006" key="5">
    <source>
        <dbReference type="Google" id="ProtNLM"/>
    </source>
</evidence>
<dbReference type="EMBL" id="SJPT01000001">
    <property type="protein sequence ID" value="TWU26770.1"/>
    <property type="molecule type" value="Genomic_DNA"/>
</dbReference>
<comment type="caution">
    <text evidence="3">The sequence shown here is derived from an EMBL/GenBank/DDBJ whole genome shotgun (WGS) entry which is preliminary data.</text>
</comment>
<feature type="region of interest" description="Disordered" evidence="1">
    <location>
        <begin position="202"/>
        <end position="221"/>
    </location>
</feature>
<keyword evidence="2" id="KW-0472">Membrane</keyword>
<gene>
    <name evidence="3" type="ORF">Pla52o_06250</name>
</gene>
<evidence type="ECO:0000256" key="2">
    <source>
        <dbReference type="SAM" id="Phobius"/>
    </source>
</evidence>
<dbReference type="AlphaFoldDB" id="A0A5C6CQH5"/>
<evidence type="ECO:0000313" key="3">
    <source>
        <dbReference type="EMBL" id="TWU26770.1"/>
    </source>
</evidence>
<name>A0A5C6CQH5_9BACT</name>
<organism evidence="3 4">
    <name type="scientific">Novipirellula galeiformis</name>
    <dbReference type="NCBI Taxonomy" id="2528004"/>
    <lineage>
        <taxon>Bacteria</taxon>
        <taxon>Pseudomonadati</taxon>
        <taxon>Planctomycetota</taxon>
        <taxon>Planctomycetia</taxon>
        <taxon>Pirellulales</taxon>
        <taxon>Pirellulaceae</taxon>
        <taxon>Novipirellula</taxon>
    </lineage>
</organism>
<keyword evidence="4" id="KW-1185">Reference proteome</keyword>
<dbReference type="RefSeq" id="WP_146593058.1">
    <property type="nucleotide sequence ID" value="NZ_SJPT01000001.1"/>
</dbReference>
<protein>
    <recommendedName>
        <fullName evidence="5">DUF502 domain-containing protein</fullName>
    </recommendedName>
</protein>
<evidence type="ECO:0000313" key="4">
    <source>
        <dbReference type="Proteomes" id="UP000316304"/>
    </source>
</evidence>
<dbReference type="OrthoDB" id="260491at2"/>
<reference evidence="3 4" key="1">
    <citation type="submission" date="2019-02" db="EMBL/GenBank/DDBJ databases">
        <title>Deep-cultivation of Planctomycetes and their phenomic and genomic characterization uncovers novel biology.</title>
        <authorList>
            <person name="Wiegand S."/>
            <person name="Jogler M."/>
            <person name="Boedeker C."/>
            <person name="Pinto D."/>
            <person name="Vollmers J."/>
            <person name="Rivas-Marin E."/>
            <person name="Kohn T."/>
            <person name="Peeters S.H."/>
            <person name="Heuer A."/>
            <person name="Rast P."/>
            <person name="Oberbeckmann S."/>
            <person name="Bunk B."/>
            <person name="Jeske O."/>
            <person name="Meyerdierks A."/>
            <person name="Storesund J.E."/>
            <person name="Kallscheuer N."/>
            <person name="Luecker S."/>
            <person name="Lage O.M."/>
            <person name="Pohl T."/>
            <person name="Merkel B.J."/>
            <person name="Hornburger P."/>
            <person name="Mueller R.-W."/>
            <person name="Bruemmer F."/>
            <person name="Labrenz M."/>
            <person name="Spormann A.M."/>
            <person name="Op Den Camp H."/>
            <person name="Overmann J."/>
            <person name="Amann R."/>
            <person name="Jetten M.S.M."/>
            <person name="Mascher T."/>
            <person name="Medema M.H."/>
            <person name="Devos D.P."/>
            <person name="Kaster A.-K."/>
            <person name="Ovreas L."/>
            <person name="Rohde M."/>
            <person name="Galperin M.Y."/>
            <person name="Jogler C."/>
        </authorList>
    </citation>
    <scope>NUCLEOTIDE SEQUENCE [LARGE SCALE GENOMIC DNA]</scope>
    <source>
        <strain evidence="3 4">Pla52o</strain>
    </source>
</reference>
<feature type="transmembrane region" description="Helical" evidence="2">
    <location>
        <begin position="57"/>
        <end position="81"/>
    </location>
</feature>
<sequence>MRKRINESVGFLRSTAIGGIFFLLPLAVILGLLGQVYGIVSAVAVPLQKWIPGNQPLGIAILFAAAVAVLVLMCFAAGVIARRAIGKKFSSTIEKQLITVFPKYAIYKDLLAGNLKHDSDGPTLSPVLVSCPEGYRVAMEADRLPGGLVVVYFPGAPDTWIGSVVLVPQSRVFATELDFNETLGVFERLGRDSSQFLAPVESLVNNTPAPSTTHTDSPEVR</sequence>
<keyword evidence="2" id="KW-0812">Transmembrane</keyword>
<feature type="transmembrane region" description="Helical" evidence="2">
    <location>
        <begin position="20"/>
        <end position="45"/>
    </location>
</feature>
<dbReference type="Proteomes" id="UP000316304">
    <property type="component" value="Unassembled WGS sequence"/>
</dbReference>
<proteinExistence type="predicted"/>